<reference evidence="2" key="1">
    <citation type="journal article" date="2020" name="Stud. Mycol.">
        <title>101 Dothideomycetes genomes: a test case for predicting lifestyles and emergence of pathogens.</title>
        <authorList>
            <person name="Haridas S."/>
            <person name="Albert R."/>
            <person name="Binder M."/>
            <person name="Bloem J."/>
            <person name="Labutti K."/>
            <person name="Salamov A."/>
            <person name="Andreopoulos B."/>
            <person name="Baker S."/>
            <person name="Barry K."/>
            <person name="Bills G."/>
            <person name="Bluhm B."/>
            <person name="Cannon C."/>
            <person name="Castanera R."/>
            <person name="Culley D."/>
            <person name="Daum C."/>
            <person name="Ezra D."/>
            <person name="Gonzalez J."/>
            <person name="Henrissat B."/>
            <person name="Kuo A."/>
            <person name="Liang C."/>
            <person name="Lipzen A."/>
            <person name="Lutzoni F."/>
            <person name="Magnuson J."/>
            <person name="Mondo S."/>
            <person name="Nolan M."/>
            <person name="Ohm R."/>
            <person name="Pangilinan J."/>
            <person name="Park H.-J."/>
            <person name="Ramirez L."/>
            <person name="Alfaro M."/>
            <person name="Sun H."/>
            <person name="Tritt A."/>
            <person name="Yoshinaga Y."/>
            <person name="Zwiers L.-H."/>
            <person name="Turgeon B."/>
            <person name="Goodwin S."/>
            <person name="Spatafora J."/>
            <person name="Crous P."/>
            <person name="Grigoriev I."/>
        </authorList>
    </citation>
    <scope>NUCLEOTIDE SEQUENCE</scope>
    <source>
        <strain evidence="2">CBS 130266</strain>
    </source>
</reference>
<dbReference type="EMBL" id="MU007019">
    <property type="protein sequence ID" value="KAF2433674.1"/>
    <property type="molecule type" value="Genomic_DNA"/>
</dbReference>
<gene>
    <name evidence="2" type="ORF">EJ08DRAFT_706070</name>
</gene>
<sequence length="200" mass="22675">MSSNIKEGEHPLTEEETKERLKALEEKKKAARAEKKKQDKQKLDKPITQEDHDICFGKARNTFGRGWPLGPEMEDRILRIGVDCWLKDYTLKQLLDSTTSAPPGAKFPTGGTGTRVKDNITRWSPREVHAVLRYPVEDFLVRRGVADEECPGYFMSWSDAYWSKDGHKARKAQLEVDSSDFDAVSDTETVVYVGPKDNSA</sequence>
<name>A0A9P4NWK8_9PEZI</name>
<comment type="caution">
    <text evidence="2">The sequence shown here is derived from an EMBL/GenBank/DDBJ whole genome shotgun (WGS) entry which is preliminary data.</text>
</comment>
<proteinExistence type="predicted"/>
<accession>A0A9P4NWK8</accession>
<organism evidence="2 3">
    <name type="scientific">Tothia fuscella</name>
    <dbReference type="NCBI Taxonomy" id="1048955"/>
    <lineage>
        <taxon>Eukaryota</taxon>
        <taxon>Fungi</taxon>
        <taxon>Dikarya</taxon>
        <taxon>Ascomycota</taxon>
        <taxon>Pezizomycotina</taxon>
        <taxon>Dothideomycetes</taxon>
        <taxon>Pleosporomycetidae</taxon>
        <taxon>Venturiales</taxon>
        <taxon>Cylindrosympodiaceae</taxon>
        <taxon>Tothia</taxon>
    </lineage>
</organism>
<dbReference type="Proteomes" id="UP000800235">
    <property type="component" value="Unassembled WGS sequence"/>
</dbReference>
<dbReference type="AlphaFoldDB" id="A0A9P4NWK8"/>
<keyword evidence="3" id="KW-1185">Reference proteome</keyword>
<evidence type="ECO:0000313" key="2">
    <source>
        <dbReference type="EMBL" id="KAF2433674.1"/>
    </source>
</evidence>
<evidence type="ECO:0000256" key="1">
    <source>
        <dbReference type="SAM" id="MobiDB-lite"/>
    </source>
</evidence>
<feature type="region of interest" description="Disordered" evidence="1">
    <location>
        <begin position="1"/>
        <end position="46"/>
    </location>
</feature>
<evidence type="ECO:0000313" key="3">
    <source>
        <dbReference type="Proteomes" id="UP000800235"/>
    </source>
</evidence>
<protein>
    <submittedName>
        <fullName evidence="2">Uncharacterized protein</fullName>
    </submittedName>
</protein>